<evidence type="ECO:0000313" key="2">
    <source>
        <dbReference type="Proteomes" id="UP000608850"/>
    </source>
</evidence>
<protein>
    <submittedName>
        <fullName evidence="1">Uncharacterized protein</fullName>
    </submittedName>
</protein>
<organism evidence="1 2">
    <name type="scientific">Halarchaeum nitratireducens</name>
    <dbReference type="NCBI Taxonomy" id="489913"/>
    <lineage>
        <taxon>Archaea</taxon>
        <taxon>Methanobacteriati</taxon>
        <taxon>Methanobacteriota</taxon>
        <taxon>Stenosarchaea group</taxon>
        <taxon>Halobacteria</taxon>
        <taxon>Halobacteriales</taxon>
        <taxon>Halobacteriaceae</taxon>
    </lineage>
</organism>
<dbReference type="EMBL" id="BMOQ01000008">
    <property type="protein sequence ID" value="GGN23992.1"/>
    <property type="molecule type" value="Genomic_DNA"/>
</dbReference>
<evidence type="ECO:0000313" key="1">
    <source>
        <dbReference type="EMBL" id="GGN23992.1"/>
    </source>
</evidence>
<comment type="caution">
    <text evidence="1">The sequence shown here is derived from an EMBL/GenBank/DDBJ whole genome shotgun (WGS) entry which is preliminary data.</text>
</comment>
<reference evidence="1 2" key="1">
    <citation type="journal article" date="2019" name="Int. J. Syst. Evol. Microbiol.">
        <title>The Global Catalogue of Microorganisms (GCM) 10K type strain sequencing project: providing services to taxonomists for standard genome sequencing and annotation.</title>
        <authorList>
            <consortium name="The Broad Institute Genomics Platform"/>
            <consortium name="The Broad Institute Genome Sequencing Center for Infectious Disease"/>
            <person name="Wu L."/>
            <person name="Ma J."/>
        </authorList>
    </citation>
    <scope>NUCLEOTIDE SEQUENCE [LARGE SCALE GENOMIC DNA]</scope>
    <source>
        <strain evidence="1 2">JCM 16331</strain>
    </source>
</reference>
<dbReference type="OrthoDB" id="350790at2157"/>
<gene>
    <name evidence="1" type="ORF">GCM10009021_27040</name>
</gene>
<sequence length="183" mass="18820">MPSTIPGYNYVGSVQIDELCGLFDDPNSQLNQWLNNRGVDYSATDVGCATLSVAGGLGAGGGGLVVGGVICGSQVIGCAANDAIRENTSCDDQYVDVYITKNSDNLSSPGAVMLSVHCSGTDLSDDAEQIADDIADTLESDISDAYDVSVKVGSDVVDEIANTAEDAADAATNIYNMGSDLIF</sequence>
<dbReference type="RefSeq" id="WP_188879659.1">
    <property type="nucleotide sequence ID" value="NZ_BMOQ01000008.1"/>
</dbReference>
<keyword evidence="2" id="KW-1185">Reference proteome</keyword>
<name>A0A830GFC7_9EURY</name>
<proteinExistence type="predicted"/>
<accession>A0A830GFC7</accession>
<dbReference type="AlphaFoldDB" id="A0A830GFC7"/>
<dbReference type="Proteomes" id="UP000608850">
    <property type="component" value="Unassembled WGS sequence"/>
</dbReference>